<sequence length="81" mass="9344">MKSLKDQEVWLSDVAFAICPKIFNQLWGIHGKVEERVNQEEELYLCLVIVKKEIQKIVLEVQEIKPNSAGRPLKDPIGLRT</sequence>
<proteinExistence type="predicted"/>
<name>A0ACC2RHT9_9FUNG</name>
<gene>
    <name evidence="1" type="ORF">DSO57_1022399</name>
</gene>
<evidence type="ECO:0000313" key="2">
    <source>
        <dbReference type="Proteomes" id="UP001165960"/>
    </source>
</evidence>
<dbReference type="Proteomes" id="UP001165960">
    <property type="component" value="Unassembled WGS sequence"/>
</dbReference>
<keyword evidence="2" id="KW-1185">Reference proteome</keyword>
<protein>
    <submittedName>
        <fullName evidence="1">Uncharacterized protein</fullName>
    </submittedName>
</protein>
<evidence type="ECO:0000313" key="1">
    <source>
        <dbReference type="EMBL" id="KAJ9049625.1"/>
    </source>
</evidence>
<dbReference type="EMBL" id="QTSX02007212">
    <property type="protein sequence ID" value="KAJ9049625.1"/>
    <property type="molecule type" value="Genomic_DNA"/>
</dbReference>
<comment type="caution">
    <text evidence="1">The sequence shown here is derived from an EMBL/GenBank/DDBJ whole genome shotgun (WGS) entry which is preliminary data.</text>
</comment>
<organism evidence="1 2">
    <name type="scientific">Entomophthora muscae</name>
    <dbReference type="NCBI Taxonomy" id="34485"/>
    <lineage>
        <taxon>Eukaryota</taxon>
        <taxon>Fungi</taxon>
        <taxon>Fungi incertae sedis</taxon>
        <taxon>Zoopagomycota</taxon>
        <taxon>Entomophthoromycotina</taxon>
        <taxon>Entomophthoromycetes</taxon>
        <taxon>Entomophthorales</taxon>
        <taxon>Entomophthoraceae</taxon>
        <taxon>Entomophthora</taxon>
    </lineage>
</organism>
<accession>A0ACC2RHT9</accession>
<reference evidence="1" key="1">
    <citation type="submission" date="2022-04" db="EMBL/GenBank/DDBJ databases">
        <title>Genome of the entomopathogenic fungus Entomophthora muscae.</title>
        <authorList>
            <person name="Elya C."/>
            <person name="Lovett B.R."/>
            <person name="Lee E."/>
            <person name="Macias A.M."/>
            <person name="Hajek A.E."/>
            <person name="De Bivort B.L."/>
            <person name="Kasson M.T."/>
            <person name="De Fine Licht H.H."/>
            <person name="Stajich J.E."/>
        </authorList>
    </citation>
    <scope>NUCLEOTIDE SEQUENCE</scope>
    <source>
        <strain evidence="1">Berkeley</strain>
    </source>
</reference>